<evidence type="ECO:0000313" key="3">
    <source>
        <dbReference type="EMBL" id="GIF00122.1"/>
    </source>
</evidence>
<keyword evidence="4" id="KW-1185">Reference proteome</keyword>
<accession>A0A919KB97</accession>
<evidence type="ECO:0000256" key="1">
    <source>
        <dbReference type="SAM" id="MobiDB-lite"/>
    </source>
</evidence>
<dbReference type="EMBL" id="BOMV01000080">
    <property type="protein sequence ID" value="GIF00122.1"/>
    <property type="molecule type" value="Genomic_DNA"/>
</dbReference>
<reference evidence="3" key="1">
    <citation type="submission" date="2021-01" db="EMBL/GenBank/DDBJ databases">
        <title>Whole genome shotgun sequence of Actinoplanes rishiriensis NBRC 108556.</title>
        <authorList>
            <person name="Komaki H."/>
            <person name="Tamura T."/>
        </authorList>
    </citation>
    <scope>NUCLEOTIDE SEQUENCE</scope>
    <source>
        <strain evidence="3">NBRC 108556</strain>
    </source>
</reference>
<dbReference type="AlphaFoldDB" id="A0A919KB97"/>
<evidence type="ECO:0000313" key="4">
    <source>
        <dbReference type="Proteomes" id="UP000636960"/>
    </source>
</evidence>
<dbReference type="PANTHER" id="PTHR47691:SF3">
    <property type="entry name" value="HTH-TYPE TRANSCRIPTIONAL REGULATOR RV0890C-RELATED"/>
    <property type="match status" value="1"/>
</dbReference>
<feature type="region of interest" description="Disordered" evidence="1">
    <location>
        <begin position="681"/>
        <end position="700"/>
    </location>
</feature>
<dbReference type="PRINTS" id="PR00364">
    <property type="entry name" value="DISEASERSIST"/>
</dbReference>
<dbReference type="Pfam" id="PF13401">
    <property type="entry name" value="AAA_22"/>
    <property type="match status" value="1"/>
</dbReference>
<proteinExistence type="predicted"/>
<dbReference type="SMART" id="SM00382">
    <property type="entry name" value="AAA"/>
    <property type="match status" value="1"/>
</dbReference>
<feature type="compositionally biased region" description="Basic and acidic residues" evidence="1">
    <location>
        <begin position="683"/>
        <end position="700"/>
    </location>
</feature>
<evidence type="ECO:0000259" key="2">
    <source>
        <dbReference type="SMART" id="SM00382"/>
    </source>
</evidence>
<organism evidence="3 4">
    <name type="scientific">Paractinoplanes rishiriensis</name>
    <dbReference type="NCBI Taxonomy" id="1050105"/>
    <lineage>
        <taxon>Bacteria</taxon>
        <taxon>Bacillati</taxon>
        <taxon>Actinomycetota</taxon>
        <taxon>Actinomycetes</taxon>
        <taxon>Micromonosporales</taxon>
        <taxon>Micromonosporaceae</taxon>
        <taxon>Paractinoplanes</taxon>
    </lineage>
</organism>
<dbReference type="InterPro" id="IPR027417">
    <property type="entry name" value="P-loop_NTPase"/>
</dbReference>
<dbReference type="Gene3D" id="1.25.40.10">
    <property type="entry name" value="Tetratricopeptide repeat domain"/>
    <property type="match status" value="1"/>
</dbReference>
<dbReference type="SUPFAM" id="SSF52540">
    <property type="entry name" value="P-loop containing nucleoside triphosphate hydrolases"/>
    <property type="match status" value="1"/>
</dbReference>
<dbReference type="InterPro" id="IPR019734">
    <property type="entry name" value="TPR_rpt"/>
</dbReference>
<dbReference type="GO" id="GO:0043531">
    <property type="term" value="F:ADP binding"/>
    <property type="evidence" value="ECO:0007669"/>
    <property type="project" value="InterPro"/>
</dbReference>
<feature type="domain" description="AAA+ ATPase" evidence="2">
    <location>
        <begin position="62"/>
        <end position="197"/>
    </location>
</feature>
<protein>
    <submittedName>
        <fullName evidence="3">NTPase</fullName>
    </submittedName>
</protein>
<dbReference type="SMART" id="SM00028">
    <property type="entry name" value="TPR"/>
    <property type="match status" value="3"/>
</dbReference>
<dbReference type="SUPFAM" id="SSF48452">
    <property type="entry name" value="TPR-like"/>
    <property type="match status" value="1"/>
</dbReference>
<dbReference type="Pfam" id="PF13424">
    <property type="entry name" value="TPR_12"/>
    <property type="match status" value="1"/>
</dbReference>
<dbReference type="Proteomes" id="UP000636960">
    <property type="component" value="Unassembled WGS sequence"/>
</dbReference>
<dbReference type="Gene3D" id="3.40.50.300">
    <property type="entry name" value="P-loop containing nucleotide triphosphate hydrolases"/>
    <property type="match status" value="1"/>
</dbReference>
<gene>
    <name evidence="3" type="ORF">Ari01nite_75860</name>
</gene>
<comment type="caution">
    <text evidence="3">The sequence shown here is derived from an EMBL/GenBank/DDBJ whole genome shotgun (WGS) entry which is preliminary data.</text>
</comment>
<name>A0A919KB97_9ACTN</name>
<dbReference type="RefSeq" id="WP_203787523.1">
    <property type="nucleotide sequence ID" value="NZ_BOMV01000080.1"/>
</dbReference>
<dbReference type="InterPro" id="IPR049945">
    <property type="entry name" value="AAA_22"/>
</dbReference>
<dbReference type="InterPro" id="IPR011990">
    <property type="entry name" value="TPR-like_helical_dom_sf"/>
</dbReference>
<dbReference type="InterPro" id="IPR003593">
    <property type="entry name" value="AAA+_ATPase"/>
</dbReference>
<dbReference type="PANTHER" id="PTHR47691">
    <property type="entry name" value="REGULATOR-RELATED"/>
    <property type="match status" value="1"/>
</dbReference>
<sequence length="700" mass="75882">MPHTNSVDGSIAGAVVQATTITGGVHIQASRPETPRQLPARPRVFIGRAAELAELSVAVAGEAPVVILTGPAGVGKTILARRWAHDVVDRFPDGQLYVDLQGFSEAAAVDPGEALGHLLRALGLPAEQVPATVAEQSARYRSLTTGRALLIVLDNAFSVAQVRTLLPGAGPSLVLVTSRQRLAGLVADGGHPVEVRPWTVEDSVALLEKTLGSERVEGERSQAVALAEVCGGLPIALSVVSARLVNRPRFPLARLVAELEEETNRLRGLRTADGVSVLSSLDLSYRCLGRPAQTVYRRLAALPGREYGPGPIANLAEHGDEAIDELVSANLLEEVAADRFRQHDLLFLHARRCFEAEESQVSHSRRVCLEWYLASATAAERILTPYRRRPLTYESAGRLVAVPAFASRDEALQWLDDERPSLLAAGRDALAYGWNDLAWHLTDVLWPLLLYKKHYRDRIVIDETGVTAARRWGQPWAEAEMRKRLGDAYAQSGRHAEAEHQLRLAADGYRAAGDPDGGLEADARMASLYRDTGRQPEAIRIYRRVIEASADQRRTGLLLISLGALLAEAGEPDEAIDHLRKACAVFGDLADVDPYNGLRAEIALARAHLAHGDLAEAAVTASRGAAGMRDLGSRFEEAQAVEVLARVAQARGEVTESRRHRQYALEIYDALGSPRAAVLRDPGVIDRDGGEPERHARLAP</sequence>